<evidence type="ECO:0000313" key="2">
    <source>
        <dbReference type="Proteomes" id="UP001732700"/>
    </source>
</evidence>
<name>A0ACD5X2I7_AVESA</name>
<accession>A0ACD5X2I7</accession>
<keyword evidence="2" id="KW-1185">Reference proteome</keyword>
<evidence type="ECO:0000313" key="1">
    <source>
        <dbReference type="EnsemblPlants" id="AVESA.00010b.r2.4CG1317630.1.CDS.1"/>
    </source>
</evidence>
<dbReference type="EnsemblPlants" id="AVESA.00010b.r2.4CG1317630.1">
    <property type="protein sequence ID" value="AVESA.00010b.r2.4CG1317630.1.CDS.1"/>
    <property type="gene ID" value="AVESA.00010b.r2.4CG1317630"/>
</dbReference>
<protein>
    <submittedName>
        <fullName evidence="1">Uncharacterized protein</fullName>
    </submittedName>
</protein>
<reference evidence="1" key="2">
    <citation type="submission" date="2025-09" db="UniProtKB">
        <authorList>
            <consortium name="EnsemblPlants"/>
        </authorList>
    </citation>
    <scope>IDENTIFICATION</scope>
</reference>
<proteinExistence type="predicted"/>
<sequence>MLQSVCPAATAAARPPVVRVVPRALASGRLGLGWRHARVRTGPDAGGTPTTALRRAQCSAGPEPVEARTDGAVPRKGVQEQEDAELAPEQLELLEDEAIGDDEGRSPTDYDRRAHIFEESSRVFRALKQRRDGDGDGGVKVGAAAGGHG</sequence>
<organism evidence="1 2">
    <name type="scientific">Avena sativa</name>
    <name type="common">Oat</name>
    <dbReference type="NCBI Taxonomy" id="4498"/>
    <lineage>
        <taxon>Eukaryota</taxon>
        <taxon>Viridiplantae</taxon>
        <taxon>Streptophyta</taxon>
        <taxon>Embryophyta</taxon>
        <taxon>Tracheophyta</taxon>
        <taxon>Spermatophyta</taxon>
        <taxon>Magnoliopsida</taxon>
        <taxon>Liliopsida</taxon>
        <taxon>Poales</taxon>
        <taxon>Poaceae</taxon>
        <taxon>BOP clade</taxon>
        <taxon>Pooideae</taxon>
        <taxon>Poodae</taxon>
        <taxon>Poeae</taxon>
        <taxon>Poeae Chloroplast Group 1 (Aveneae type)</taxon>
        <taxon>Aveninae</taxon>
        <taxon>Avena</taxon>
    </lineage>
</organism>
<reference evidence="1" key="1">
    <citation type="submission" date="2021-05" db="EMBL/GenBank/DDBJ databases">
        <authorList>
            <person name="Scholz U."/>
            <person name="Mascher M."/>
            <person name="Fiebig A."/>
        </authorList>
    </citation>
    <scope>NUCLEOTIDE SEQUENCE [LARGE SCALE GENOMIC DNA]</scope>
</reference>
<dbReference type="Proteomes" id="UP001732700">
    <property type="component" value="Chromosome 4C"/>
</dbReference>